<dbReference type="STRING" id="37653.A0A0L8IGF7"/>
<evidence type="ECO:0000313" key="3">
    <source>
        <dbReference type="EMBL" id="KOG00099.1"/>
    </source>
</evidence>
<sequence>MDEKPSTSYNPATDATTPTTSESNISLSDVGGNETLHKTTKNILLRHALNNDKVQLWKPPYTLDNGEQGLIPQEMLLKYSQLVKTTTNKVAEMMEALRQNALQKLSARGKFNTHGVATLKLRINSCRKIKISNSEIIEVNLQQTGLFLRTKIAEMCGVQTENIKMIVSGRLLSDEQSLCDQNVKCNSLVLVIVSQFTPSEVHIMEGSMMDLANSRKEAEILSSKVEDSSDDTPFLEITDQNGRPLKLPASEKKALAFAMALNEKGRSYLKQKDYSSALILLLEADSEFKKCRSDILSAVDNFALVNLDIVWCYQQLQNIDELPDADKRLKICEDCFHQSYGANLERLTLMKVRDL</sequence>
<dbReference type="Gene3D" id="3.10.20.90">
    <property type="entry name" value="Phosphatidylinositol 3-kinase Catalytic Subunit, Chain A, domain 1"/>
    <property type="match status" value="1"/>
</dbReference>
<dbReference type="Pfam" id="PF18037">
    <property type="entry name" value="Ubiquitin_5"/>
    <property type="match status" value="1"/>
</dbReference>
<evidence type="ECO:0000256" key="1">
    <source>
        <dbReference type="SAM" id="MobiDB-lite"/>
    </source>
</evidence>
<dbReference type="InterPro" id="IPR029071">
    <property type="entry name" value="Ubiquitin-like_domsf"/>
</dbReference>
<proteinExistence type="predicted"/>
<dbReference type="CDD" id="cd17062">
    <property type="entry name" value="Ubl_NUB1"/>
    <property type="match status" value="1"/>
</dbReference>
<dbReference type="InterPro" id="IPR000626">
    <property type="entry name" value="Ubiquitin-like_dom"/>
</dbReference>
<dbReference type="InterPro" id="IPR058666">
    <property type="entry name" value="SASH1/NUB1_homeodomain"/>
</dbReference>
<feature type="region of interest" description="Disordered" evidence="1">
    <location>
        <begin position="1"/>
        <end position="33"/>
    </location>
</feature>
<dbReference type="PROSITE" id="PS50053">
    <property type="entry name" value="UBIQUITIN_2"/>
    <property type="match status" value="1"/>
</dbReference>
<dbReference type="InterPro" id="IPR041207">
    <property type="entry name" value="NUB1_ubiquitin-like_dom"/>
</dbReference>
<feature type="domain" description="Ubiquitin-like" evidence="2">
    <location>
        <begin position="119"/>
        <end position="198"/>
    </location>
</feature>
<dbReference type="OrthoDB" id="434245at2759"/>
<organism evidence="3">
    <name type="scientific">Octopus bimaculoides</name>
    <name type="common">California two-spotted octopus</name>
    <dbReference type="NCBI Taxonomy" id="37653"/>
    <lineage>
        <taxon>Eukaryota</taxon>
        <taxon>Metazoa</taxon>
        <taxon>Spiralia</taxon>
        <taxon>Lophotrochozoa</taxon>
        <taxon>Mollusca</taxon>
        <taxon>Cephalopoda</taxon>
        <taxon>Coleoidea</taxon>
        <taxon>Octopodiformes</taxon>
        <taxon>Octopoda</taxon>
        <taxon>Incirrata</taxon>
        <taxon>Octopodidae</taxon>
        <taxon>Octopus</taxon>
    </lineage>
</organism>
<accession>A0A0L8IGF7</accession>
<feature type="compositionally biased region" description="Polar residues" evidence="1">
    <location>
        <begin position="1"/>
        <end position="27"/>
    </location>
</feature>
<dbReference type="GO" id="GO:2000058">
    <property type="term" value="P:regulation of ubiquitin-dependent protein catabolic process"/>
    <property type="evidence" value="ECO:0007669"/>
    <property type="project" value="TreeGrafter"/>
</dbReference>
<name>A0A0L8IGF7_OCTBM</name>
<protein>
    <recommendedName>
        <fullName evidence="2">Ubiquitin-like domain-containing protein</fullName>
    </recommendedName>
</protein>
<dbReference type="Pfam" id="PF26285">
    <property type="entry name" value="SASH1_Homeodomain"/>
    <property type="match status" value="1"/>
</dbReference>
<gene>
    <name evidence="3" type="ORF">OCBIM_22008003mg</name>
</gene>
<dbReference type="SUPFAM" id="SSF54236">
    <property type="entry name" value="Ubiquitin-like"/>
    <property type="match status" value="1"/>
</dbReference>
<dbReference type="AlphaFoldDB" id="A0A0L8IGF7"/>
<dbReference type="EMBL" id="KQ415849">
    <property type="protein sequence ID" value="KOG00099.1"/>
    <property type="molecule type" value="Genomic_DNA"/>
</dbReference>
<dbReference type="InterPro" id="IPR039749">
    <property type="entry name" value="NUB1"/>
</dbReference>
<dbReference type="PANTHER" id="PTHR12948">
    <property type="entry name" value="NEDD8 ULTIMATE BUSTER-1 BS4 PROTEIN"/>
    <property type="match status" value="1"/>
</dbReference>
<reference evidence="3" key="1">
    <citation type="submission" date="2015-07" db="EMBL/GenBank/DDBJ databases">
        <title>MeaNS - Measles Nucleotide Surveillance Program.</title>
        <authorList>
            <person name="Tran T."/>
            <person name="Druce J."/>
        </authorList>
    </citation>
    <scope>NUCLEOTIDE SEQUENCE</scope>
    <source>
        <strain evidence="3">UCB-OBI-ISO-001</strain>
        <tissue evidence="3">Gonad</tissue>
    </source>
</reference>
<dbReference type="PANTHER" id="PTHR12948:SF3">
    <property type="entry name" value="NEDD8 ULTIMATE BUSTER 1"/>
    <property type="match status" value="1"/>
</dbReference>
<evidence type="ECO:0000259" key="2">
    <source>
        <dbReference type="PROSITE" id="PS50053"/>
    </source>
</evidence>